<feature type="domain" description="N-acetyltransferase" evidence="1">
    <location>
        <begin position="1"/>
        <end position="133"/>
    </location>
</feature>
<reference evidence="3" key="2">
    <citation type="submission" date="2015-07" db="EMBL/GenBank/DDBJ databases">
        <title>MeaNS - Measles Nucleotide Surveillance Program.</title>
        <authorList>
            <person name="Tran T."/>
            <person name="Druce J."/>
        </authorList>
    </citation>
    <scope>NUCLEOTIDE SEQUENCE</scope>
    <source>
        <strain evidence="3">DSM 9887</strain>
    </source>
</reference>
<dbReference type="Pfam" id="PF13508">
    <property type="entry name" value="Acetyltransf_7"/>
    <property type="match status" value="1"/>
</dbReference>
<dbReference type="OrthoDB" id="9127144at2"/>
<keyword evidence="3" id="KW-0808">Transferase</keyword>
<dbReference type="Proteomes" id="UP000036834">
    <property type="component" value="Unassembled WGS sequence"/>
</dbReference>
<gene>
    <name evidence="2" type="primary">yjbC</name>
    <name evidence="3" type="ORF">ADS79_32920</name>
    <name evidence="2" type="ORF">BRE01_29830</name>
</gene>
<reference evidence="4" key="1">
    <citation type="submission" date="2015-07" db="EMBL/GenBank/DDBJ databases">
        <title>Genome sequencing project for genomic taxonomy and phylogenomics of Bacillus-like bacteria.</title>
        <authorList>
            <person name="Liu B."/>
            <person name="Wang J."/>
            <person name="Zhu Y."/>
            <person name="Liu G."/>
            <person name="Chen Q."/>
            <person name="Chen Z."/>
            <person name="Lan J."/>
            <person name="Che J."/>
            <person name="Ge C."/>
            <person name="Shi H."/>
            <person name="Pan Z."/>
            <person name="Liu X."/>
        </authorList>
    </citation>
    <scope>NUCLEOTIDE SEQUENCE [LARGE SCALE GENOMIC DNA]</scope>
    <source>
        <strain evidence="4">DSM 9887</strain>
    </source>
</reference>
<evidence type="ECO:0000313" key="2">
    <source>
        <dbReference type="EMBL" id="GED69281.1"/>
    </source>
</evidence>
<evidence type="ECO:0000313" key="5">
    <source>
        <dbReference type="Proteomes" id="UP000319578"/>
    </source>
</evidence>
<keyword evidence="5" id="KW-1185">Reference proteome</keyword>
<sequence length="180" mass="21670">MEWYDRLTEYFPEHEMKNMGQMQALINEKDIYHKEETDDYLLLYAEFPTFLFIDYLLVDSVTRGKGIGTSIINKLKAKGKDILLEVEPVDREDEDTVKRVHFYRKNGFVKADKIQYQWSDENGEEFEMNIYYWSPDNHKVPQEVILKKMIKACQEIHNFRFTQYYGRMVANPEEVLHLKH</sequence>
<evidence type="ECO:0000259" key="1">
    <source>
        <dbReference type="PROSITE" id="PS51186"/>
    </source>
</evidence>
<dbReference type="Gene3D" id="3.40.630.30">
    <property type="match status" value="1"/>
</dbReference>
<evidence type="ECO:0000313" key="4">
    <source>
        <dbReference type="Proteomes" id="UP000036834"/>
    </source>
</evidence>
<name>A0A0K9YJC8_9BACL</name>
<protein>
    <submittedName>
        <fullName evidence="2 3">Acetyltransferase</fullName>
    </submittedName>
</protein>
<dbReference type="EMBL" id="BJON01000011">
    <property type="protein sequence ID" value="GED69281.1"/>
    <property type="molecule type" value="Genomic_DNA"/>
</dbReference>
<proteinExistence type="predicted"/>
<organism evidence="3 4">
    <name type="scientific">Brevibacillus reuszeri</name>
    <dbReference type="NCBI Taxonomy" id="54915"/>
    <lineage>
        <taxon>Bacteria</taxon>
        <taxon>Bacillati</taxon>
        <taxon>Bacillota</taxon>
        <taxon>Bacilli</taxon>
        <taxon>Bacillales</taxon>
        <taxon>Paenibacillaceae</taxon>
        <taxon>Brevibacillus</taxon>
    </lineage>
</organism>
<dbReference type="EMBL" id="LGIQ01000017">
    <property type="protein sequence ID" value="KNB68764.1"/>
    <property type="molecule type" value="Genomic_DNA"/>
</dbReference>
<dbReference type="PROSITE" id="PS51186">
    <property type="entry name" value="GNAT"/>
    <property type="match status" value="1"/>
</dbReference>
<dbReference type="RefSeq" id="WP_049742698.1">
    <property type="nucleotide sequence ID" value="NZ_BJON01000011.1"/>
</dbReference>
<dbReference type="STRING" id="54915.ADS79_32920"/>
<dbReference type="SUPFAM" id="SSF55729">
    <property type="entry name" value="Acyl-CoA N-acyltransferases (Nat)"/>
    <property type="match status" value="1"/>
</dbReference>
<dbReference type="GO" id="GO:0016747">
    <property type="term" value="F:acyltransferase activity, transferring groups other than amino-acyl groups"/>
    <property type="evidence" value="ECO:0007669"/>
    <property type="project" value="InterPro"/>
</dbReference>
<evidence type="ECO:0000313" key="3">
    <source>
        <dbReference type="EMBL" id="KNB68764.1"/>
    </source>
</evidence>
<dbReference type="Proteomes" id="UP000319578">
    <property type="component" value="Unassembled WGS sequence"/>
</dbReference>
<reference evidence="2 5" key="3">
    <citation type="submission" date="2019-06" db="EMBL/GenBank/DDBJ databases">
        <title>Whole genome shotgun sequence of Brevibacillus reuszeri NBRC 15719.</title>
        <authorList>
            <person name="Hosoyama A."/>
            <person name="Uohara A."/>
            <person name="Ohji S."/>
            <person name="Ichikawa N."/>
        </authorList>
    </citation>
    <scope>NUCLEOTIDE SEQUENCE [LARGE SCALE GENOMIC DNA]</scope>
    <source>
        <strain evidence="2 5">NBRC 15719</strain>
    </source>
</reference>
<dbReference type="AlphaFoldDB" id="A0A0K9YJC8"/>
<comment type="caution">
    <text evidence="3">The sequence shown here is derived from an EMBL/GenBank/DDBJ whole genome shotgun (WGS) entry which is preliminary data.</text>
</comment>
<dbReference type="InterPro" id="IPR016181">
    <property type="entry name" value="Acyl_CoA_acyltransferase"/>
</dbReference>
<dbReference type="InterPro" id="IPR000182">
    <property type="entry name" value="GNAT_dom"/>
</dbReference>
<accession>A0A0K9YJC8</accession>
<dbReference type="PATRIC" id="fig|54915.3.peg.700"/>